<dbReference type="InterPro" id="IPR003508">
    <property type="entry name" value="CIDE-N_dom"/>
</dbReference>
<evidence type="ECO:0000256" key="17">
    <source>
        <dbReference type="PROSITE-ProRule" id="PRU00447"/>
    </source>
</evidence>
<dbReference type="CDD" id="cd06537">
    <property type="entry name" value="CIDE_N_B"/>
    <property type="match status" value="1"/>
</dbReference>
<evidence type="ECO:0000256" key="15">
    <source>
        <dbReference type="ARBA" id="ARBA00080179"/>
    </source>
</evidence>
<reference evidence="19" key="8">
    <citation type="journal article" date="2005" name="Science">
        <title>Antisense Transcription in the Mammalian Transcriptome.</title>
        <authorList>
            <consortium name="RIKEN Genome Exploration Research Group and Genome Science Group (Genome Network Project Core Group) and the FANTOM Consortium"/>
        </authorList>
    </citation>
    <scope>NUCLEOTIDE SEQUENCE</scope>
    <source>
        <strain evidence="19">C57BL/6J</strain>
        <tissue evidence="19">Whole body</tissue>
    </source>
</reference>
<evidence type="ECO:0000256" key="7">
    <source>
        <dbReference type="ARBA" id="ARBA00022824"/>
    </source>
</evidence>
<dbReference type="KEGG" id="mmu:12684"/>
<evidence type="ECO:0000256" key="10">
    <source>
        <dbReference type="ARBA" id="ARBA00023329"/>
    </source>
</evidence>
<reference evidence="19" key="5">
    <citation type="journal article" date="2001" name="Nature">
        <title>Functional annotation of a full-length mouse cDNA collection.</title>
        <authorList>
            <consortium name="The RIKEN Genome Exploration Research Group Phase II Team and the FANTOM Consortium"/>
        </authorList>
    </citation>
    <scope>NUCLEOTIDE SEQUENCE</scope>
    <source>
        <strain evidence="19">C57BL/6J</strain>
        <tissue evidence="19">Whole body</tissue>
    </source>
</reference>
<dbReference type="GO" id="GO:0005789">
    <property type="term" value="C:endoplasmic reticulum membrane"/>
    <property type="evidence" value="ECO:0007669"/>
    <property type="project" value="UniProtKB-SubCell"/>
</dbReference>
<evidence type="ECO:0000256" key="2">
    <source>
        <dbReference type="ARBA" id="ARBA00004502"/>
    </source>
</evidence>
<dbReference type="AGR" id="MGI:1270844"/>
<dbReference type="Pfam" id="PF02017">
    <property type="entry name" value="CIDE-N"/>
    <property type="match status" value="1"/>
</dbReference>
<feature type="domain" description="CIDE-N" evidence="18">
    <location>
        <begin position="34"/>
        <end position="110"/>
    </location>
</feature>
<evidence type="ECO:0000256" key="16">
    <source>
        <dbReference type="ARBA" id="ARBA00082104"/>
    </source>
</evidence>
<evidence type="ECO:0000256" key="11">
    <source>
        <dbReference type="ARBA" id="ARBA00046287"/>
    </source>
</evidence>
<accession>Q3V4D3</accession>
<evidence type="ECO:0000256" key="8">
    <source>
        <dbReference type="ARBA" id="ARBA00023034"/>
    </source>
</evidence>
<keyword evidence="4" id="KW-0597">Phosphoprotein</keyword>
<protein>
    <recommendedName>
        <fullName evidence="14">Lipid transferase CIDEB</fullName>
    </recommendedName>
    <alternativeName>
        <fullName evidence="15">Cell death activator CIDE-B</fullName>
    </alternativeName>
    <alternativeName>
        <fullName evidence="16">Cell death-inducing DFFA-like effector B</fullName>
    </alternativeName>
</protein>
<dbReference type="GO" id="GO:0006915">
    <property type="term" value="P:apoptotic process"/>
    <property type="evidence" value="ECO:0007669"/>
    <property type="project" value="UniProtKB-UniRule"/>
</dbReference>
<evidence type="ECO:0000256" key="1">
    <source>
        <dbReference type="ARBA" id="ARBA00004397"/>
    </source>
</evidence>
<keyword evidence="8" id="KW-0333">Golgi apparatus</keyword>
<dbReference type="SUPFAM" id="SSF54277">
    <property type="entry name" value="CAD &amp; PB1 domains"/>
    <property type="match status" value="1"/>
</dbReference>
<evidence type="ECO:0000256" key="6">
    <source>
        <dbReference type="ARBA" id="ARBA00022703"/>
    </source>
</evidence>
<dbReference type="PANTHER" id="PTHR12306:SF10">
    <property type="entry name" value="LIPID TRANSFERASE CIDEB"/>
    <property type="match status" value="1"/>
</dbReference>
<sequence length="150" mass="16782">MEYLSAFNPNGLLRSVSTVSSELSRRVWNSAPPPQRPIRVCDHKRTVRKGLTAASLQELLDKVLETLLLRGVLTPVLEEDGTAVDSEDFFQLLEDDTCLMVLEQGQSWSPKSGMLVYGLGREKPIHSKDIARITFDVYSQIHETSLHAST</sequence>
<dbReference type="GO" id="GO:0160077">
    <property type="term" value="P:lipid droplet fusion"/>
    <property type="evidence" value="ECO:0007669"/>
    <property type="project" value="UniProtKB-ARBA"/>
</dbReference>
<keyword evidence="9" id="KW-0472">Membrane</keyword>
<reference evidence="19" key="4">
    <citation type="submission" date="2000-07" db="EMBL/GenBank/DDBJ databases">
        <authorList>
            <person name="Adachi J."/>
            <person name="Aizawa K."/>
            <person name="Akahira S."/>
            <person name="Akimura T."/>
            <person name="Arai A."/>
            <person name="Aono H."/>
            <person name="Arakawa T."/>
            <person name="Bono H."/>
            <person name="Carninci P."/>
            <person name="Fukuda S."/>
            <person name="Fukunishi Y."/>
            <person name="Furuno M."/>
            <person name="Hanagaki T."/>
            <person name="Hara A."/>
            <person name="Hayatsu N."/>
            <person name="Hiramoto K."/>
            <person name="Hiraoka T."/>
            <person name="Hori F."/>
            <person name="Imotani K."/>
            <person name="Ishii Y."/>
            <person name="Itoh M."/>
            <person name="Izawa M."/>
            <person name="Kasukawa T."/>
            <person name="Kato H."/>
            <person name="Kawai J."/>
            <person name="Kojima Y."/>
            <person name="Konno H."/>
            <person name="Kouda M."/>
            <person name="Koya S."/>
            <person name="Kurihara C."/>
            <person name="Matsuyama T."/>
            <person name="Miyazaki A."/>
            <person name="Nishi K."/>
            <person name="Nomura K."/>
            <person name="Numazaki R."/>
            <person name="Ohno M."/>
            <person name="Okazaki Y."/>
            <person name="Okido T."/>
            <person name="Owa C."/>
            <person name="Saito H."/>
            <person name="Saito R."/>
            <person name="Sakai C."/>
            <person name="Sakai K."/>
            <person name="Sano H."/>
            <person name="Sasaki D."/>
            <person name="Shibata K."/>
            <person name="Shibata Y."/>
            <person name="Shinagawa A."/>
            <person name="Shiraki T."/>
            <person name="Sogabe Y."/>
            <person name="Suzuki H."/>
            <person name="Tagami M."/>
            <person name="Tagawa A."/>
            <person name="Takahashi F."/>
            <person name="Tanaka T."/>
            <person name="Tejima Y."/>
            <person name="Toya T."/>
            <person name="Yamamura T."/>
            <person name="Yasunishi A."/>
            <person name="Yoshida K."/>
            <person name="Yoshino M."/>
            <person name="Muramatsu M."/>
            <person name="Hayashizaki Y."/>
        </authorList>
    </citation>
    <scope>NUCLEOTIDE SEQUENCE</scope>
    <source>
        <strain evidence="19">C57BL/6J</strain>
        <tissue evidence="19">Whole body</tissue>
    </source>
</reference>
<dbReference type="OrthoDB" id="6475906at2759"/>
<dbReference type="GeneID" id="12684"/>
<dbReference type="AlphaFoldDB" id="Q3V4D3"/>
<dbReference type="SMART" id="SM00266">
    <property type="entry name" value="CAD"/>
    <property type="match status" value="1"/>
</dbReference>
<comment type="similarity">
    <text evidence="12">Belongs to the CIDE family.</text>
</comment>
<dbReference type="EMBL" id="AK003968">
    <property type="protein sequence ID" value="BAE43153.1"/>
    <property type="molecule type" value="mRNA"/>
</dbReference>
<dbReference type="CTD" id="27141"/>
<dbReference type="GO" id="GO:0005811">
    <property type="term" value="C:lipid droplet"/>
    <property type="evidence" value="ECO:0007669"/>
    <property type="project" value="UniProtKB-SubCell"/>
</dbReference>
<keyword evidence="6 17" id="KW-0053">Apoptosis</keyword>
<name>Q3V4D3_MOUSE</name>
<reference evidence="19" key="3">
    <citation type="journal article" date="2000" name="Genome Res.">
        <title>RIKEN integrated sequence analysis (RISA) system--384-format sequencing pipeline with 384 multicapillary sequencer.</title>
        <authorList>
            <person name="Shibata K."/>
            <person name="Itoh M."/>
            <person name="Aizawa K."/>
            <person name="Nagaoka S."/>
            <person name="Sasaki N."/>
            <person name="Carninci P."/>
            <person name="Konno H."/>
            <person name="Akiyama J."/>
            <person name="Nishi K."/>
            <person name="Kitsunai T."/>
            <person name="Tashiro H."/>
            <person name="Itoh M."/>
            <person name="Sumi N."/>
            <person name="Ishii Y."/>
            <person name="Nakamura S."/>
            <person name="Hazama M."/>
            <person name="Nishine T."/>
            <person name="Harada A."/>
            <person name="Yamamoto R."/>
            <person name="Matsumoto H."/>
            <person name="Sakaguchi S."/>
            <person name="Ikegami T."/>
            <person name="Kashiwagi K."/>
            <person name="Fujiwake S."/>
            <person name="Inoue K."/>
            <person name="Togawa Y."/>
            <person name="Izawa M."/>
            <person name="Ohara E."/>
            <person name="Watahiki M."/>
            <person name="Yoneda Y."/>
            <person name="Ishikawa T."/>
            <person name="Ozawa K."/>
            <person name="Tanaka T."/>
            <person name="Matsuura S."/>
            <person name="Kawai J."/>
            <person name="Okazaki Y."/>
            <person name="Muramatsu M."/>
            <person name="Inoue Y."/>
            <person name="Kira A."/>
            <person name="Hayashizaki Y."/>
        </authorList>
    </citation>
    <scope>NUCLEOTIDE SEQUENCE</scope>
    <source>
        <strain evidence="19">C57BL/6J</strain>
        <tissue evidence="19">Whole body</tissue>
    </source>
</reference>
<dbReference type="FunFam" id="3.10.20.10:FF:000005">
    <property type="entry name" value="Cell death activator CIDE-B"/>
    <property type="match status" value="1"/>
</dbReference>
<dbReference type="Gene3D" id="3.10.20.10">
    <property type="match status" value="1"/>
</dbReference>
<evidence type="ECO:0000256" key="12">
    <source>
        <dbReference type="ARBA" id="ARBA00060878"/>
    </source>
</evidence>
<evidence type="ECO:0000259" key="18">
    <source>
        <dbReference type="PROSITE" id="PS51135"/>
    </source>
</evidence>
<comment type="subunit">
    <text evidence="13">Interacts with DFFA. Interacts with DFFB; inhibited by DFFB. Interacts with APOB. Interacts with PREB/SEC12; facilitating loading of SCAP-SREBP into COPII vesicles.</text>
</comment>
<comment type="subcellular location">
    <subcellularLocation>
        <location evidence="11">Cytoplasmic vesicle</location>
        <location evidence="11">COPI-coated vesicle</location>
    </subcellularLocation>
    <subcellularLocation>
        <location evidence="1">Endoplasmic reticulum membrane</location>
        <topology evidence="1">Peripheral membrane protein</topology>
        <orientation evidence="1">Cytoplasmic side</orientation>
    </subcellularLocation>
    <subcellularLocation>
        <location evidence="3">Golgi apparatus</location>
    </subcellularLocation>
    <subcellularLocation>
        <location evidence="2">Lipid droplet</location>
    </subcellularLocation>
</comment>
<proteinExistence type="evidence at transcript level"/>
<dbReference type="MGI" id="MGI:1270844">
    <property type="gene designation" value="Cideb"/>
</dbReference>
<keyword evidence="5" id="KW-0551">Lipid droplet</keyword>
<evidence type="ECO:0000256" key="14">
    <source>
        <dbReference type="ARBA" id="ARBA00067118"/>
    </source>
</evidence>
<evidence type="ECO:0000256" key="4">
    <source>
        <dbReference type="ARBA" id="ARBA00022553"/>
    </source>
</evidence>
<evidence type="ECO:0000256" key="5">
    <source>
        <dbReference type="ARBA" id="ARBA00022677"/>
    </source>
</evidence>
<reference evidence="19" key="6">
    <citation type="journal article" date="2002" name="Nature">
        <title>Analysis of the mouse transcriptome based on functional annotation of 60,770 full-length cDNAs.</title>
        <authorList>
            <consortium name="The FANTOM Consortium and the RIKEN Genome Exploration Research Group Phase I and II Team"/>
        </authorList>
    </citation>
    <scope>NUCLEOTIDE SEQUENCE</scope>
    <source>
        <strain evidence="19">C57BL/6J</strain>
        <tissue evidence="19">Whole body</tissue>
    </source>
</reference>
<dbReference type="GO" id="GO:0030137">
    <property type="term" value="C:COPI-coated vesicle"/>
    <property type="evidence" value="ECO:0007669"/>
    <property type="project" value="UniProtKB-SubCell"/>
</dbReference>
<evidence type="ECO:0000313" key="20">
    <source>
        <dbReference type="MGI" id="MGI:1270844"/>
    </source>
</evidence>
<dbReference type="RefSeq" id="NP_034024.2">
    <property type="nucleotide sequence ID" value="NM_009894.3"/>
</dbReference>
<dbReference type="DNASU" id="12684"/>
<evidence type="ECO:0000313" key="19">
    <source>
        <dbReference type="EMBL" id="BAE43153.1"/>
    </source>
</evidence>
<dbReference type="GO" id="GO:0005794">
    <property type="term" value="C:Golgi apparatus"/>
    <property type="evidence" value="ECO:0007669"/>
    <property type="project" value="UniProtKB-SubCell"/>
</dbReference>
<reference evidence="19" key="7">
    <citation type="journal article" date="2005" name="Science">
        <title>The Transcriptional Landscape of the Mammalian Genome.</title>
        <authorList>
            <consortium name="The FANTOM Consortium"/>
            <consortium name="Riken Genome Exploration Research Group and Genome Science Group (Genome Network Project Core Group)"/>
        </authorList>
    </citation>
    <scope>NUCLEOTIDE SEQUENCE</scope>
    <source>
        <strain evidence="19">C57BL/6J</strain>
        <tissue evidence="19">Whole body</tissue>
    </source>
</reference>
<reference evidence="19" key="2">
    <citation type="journal article" date="2000" name="Genome Res.">
        <title>Normalization and subtraction of cap-trapper-selected cDNAs to prepare full-length cDNA libraries for rapid discovery of new genes.</title>
        <authorList>
            <person name="Carninci P."/>
            <person name="Shibata Y."/>
            <person name="Hayatsu N."/>
            <person name="Sugahara Y."/>
            <person name="Shibata K."/>
            <person name="Itoh M."/>
            <person name="Konno H."/>
            <person name="Okazaki Y."/>
            <person name="Muramatsu M."/>
            <person name="Hayashizaki Y."/>
        </authorList>
    </citation>
    <scope>NUCLEOTIDE SEQUENCE</scope>
    <source>
        <strain evidence="19">C57BL/6J</strain>
        <tissue evidence="19">Whole body</tissue>
    </source>
</reference>
<keyword evidence="7" id="KW-0256">Endoplasmic reticulum</keyword>
<keyword evidence="10" id="KW-0968">Cytoplasmic vesicle</keyword>
<evidence type="ECO:0000256" key="9">
    <source>
        <dbReference type="ARBA" id="ARBA00023136"/>
    </source>
</evidence>
<reference evidence="19" key="1">
    <citation type="journal article" date="1999" name="Methods Enzymol.">
        <title>High-efficiency full-length cDNA cloning.</title>
        <authorList>
            <person name="Carninci P."/>
            <person name="Hayashizaki Y."/>
        </authorList>
    </citation>
    <scope>NUCLEOTIDE SEQUENCE</scope>
    <source>
        <strain evidence="19">C57BL/6J</strain>
        <tissue evidence="19">Whole body</tissue>
    </source>
</reference>
<gene>
    <name evidence="20" type="primary">Cideb</name>
</gene>
<dbReference type="BioGRID-ORCS" id="12684">
    <property type="hits" value="4 hits in 77 CRISPR screens"/>
</dbReference>
<evidence type="ECO:0000256" key="3">
    <source>
        <dbReference type="ARBA" id="ARBA00004555"/>
    </source>
</evidence>
<evidence type="ECO:0000256" key="13">
    <source>
        <dbReference type="ARBA" id="ARBA00063605"/>
    </source>
</evidence>
<organism evidence="19">
    <name type="scientific">Mus musculus</name>
    <name type="common">Mouse</name>
    <dbReference type="NCBI Taxonomy" id="10090"/>
    <lineage>
        <taxon>Eukaryota</taxon>
        <taxon>Metazoa</taxon>
        <taxon>Chordata</taxon>
        <taxon>Craniata</taxon>
        <taxon>Vertebrata</taxon>
        <taxon>Euteleostomi</taxon>
        <taxon>Mammalia</taxon>
        <taxon>Eutheria</taxon>
        <taxon>Euarchontoglires</taxon>
        <taxon>Glires</taxon>
        <taxon>Rodentia</taxon>
        <taxon>Myomorpha</taxon>
        <taxon>Muroidea</taxon>
        <taxon>Muridae</taxon>
        <taxon>Murinae</taxon>
        <taxon>Mus</taxon>
        <taxon>Mus</taxon>
    </lineage>
</organism>
<dbReference type="PROSITE" id="PS51135">
    <property type="entry name" value="CIDE_N"/>
    <property type="match status" value="1"/>
</dbReference>
<dbReference type="PANTHER" id="PTHR12306">
    <property type="entry name" value="CELL DEATH ACTIVATOR CIDE"/>
    <property type="match status" value="1"/>
</dbReference>